<dbReference type="EMBL" id="JAANIU010010933">
    <property type="protein sequence ID" value="KAG1531404.1"/>
    <property type="molecule type" value="Genomic_DNA"/>
</dbReference>
<sequence length="72" mass="7885">MADVDVDPRVVQRLAQRARLGQQRVDAVDTQFTHLVGEAVQQVRVLRLAGLAQVALQFFDPVPDVHGISAPV</sequence>
<reference evidence="1 2" key="1">
    <citation type="journal article" date="2020" name="Microb. Genom.">
        <title>Genetic diversity of clinical and environmental Mucorales isolates obtained from an investigation of mucormycosis cases among solid organ transplant recipients.</title>
        <authorList>
            <person name="Nguyen M.H."/>
            <person name="Kaul D."/>
            <person name="Muto C."/>
            <person name="Cheng S.J."/>
            <person name="Richter R.A."/>
            <person name="Bruno V.M."/>
            <person name="Liu G."/>
            <person name="Beyhan S."/>
            <person name="Sundermann A.J."/>
            <person name="Mounaud S."/>
            <person name="Pasculle A.W."/>
            <person name="Nierman W.C."/>
            <person name="Driscoll E."/>
            <person name="Cumbie R."/>
            <person name="Clancy C.J."/>
            <person name="Dupont C.L."/>
        </authorList>
    </citation>
    <scope>NUCLEOTIDE SEQUENCE [LARGE SCALE GENOMIC DNA]</scope>
    <source>
        <strain evidence="1 2">GL24</strain>
    </source>
</reference>
<gene>
    <name evidence="1" type="ORF">G6F50_016713</name>
</gene>
<organism evidence="1 2">
    <name type="scientific">Rhizopus delemar</name>
    <dbReference type="NCBI Taxonomy" id="936053"/>
    <lineage>
        <taxon>Eukaryota</taxon>
        <taxon>Fungi</taxon>
        <taxon>Fungi incertae sedis</taxon>
        <taxon>Mucoromycota</taxon>
        <taxon>Mucoromycotina</taxon>
        <taxon>Mucoromycetes</taxon>
        <taxon>Mucorales</taxon>
        <taxon>Mucorineae</taxon>
        <taxon>Rhizopodaceae</taxon>
        <taxon>Rhizopus</taxon>
    </lineage>
</organism>
<dbReference type="Proteomes" id="UP000740926">
    <property type="component" value="Unassembled WGS sequence"/>
</dbReference>
<comment type="caution">
    <text evidence="1">The sequence shown here is derived from an EMBL/GenBank/DDBJ whole genome shotgun (WGS) entry which is preliminary data.</text>
</comment>
<dbReference type="AlphaFoldDB" id="A0A9P6XSF1"/>
<evidence type="ECO:0000313" key="2">
    <source>
        <dbReference type="Proteomes" id="UP000740926"/>
    </source>
</evidence>
<name>A0A9P6XSF1_9FUNG</name>
<accession>A0A9P6XSF1</accession>
<proteinExistence type="predicted"/>
<protein>
    <submittedName>
        <fullName evidence="1">Uncharacterized protein</fullName>
    </submittedName>
</protein>
<evidence type="ECO:0000313" key="1">
    <source>
        <dbReference type="EMBL" id="KAG1531404.1"/>
    </source>
</evidence>
<keyword evidence="2" id="KW-1185">Reference proteome</keyword>